<feature type="region of interest" description="Disordered" evidence="1">
    <location>
        <begin position="547"/>
        <end position="570"/>
    </location>
</feature>
<gene>
    <name evidence="2" type="ORF">FOL47_006594</name>
</gene>
<accession>A0A7J6MXD2</accession>
<feature type="region of interest" description="Disordered" evidence="1">
    <location>
        <begin position="588"/>
        <end position="608"/>
    </location>
</feature>
<feature type="region of interest" description="Disordered" evidence="1">
    <location>
        <begin position="21"/>
        <end position="46"/>
    </location>
</feature>
<comment type="caution">
    <text evidence="2">The sequence shown here is derived from an EMBL/GenBank/DDBJ whole genome shotgun (WGS) entry which is preliminary data.</text>
</comment>
<organism evidence="2 3">
    <name type="scientific">Perkinsus chesapeaki</name>
    <name type="common">Clam parasite</name>
    <name type="synonym">Perkinsus andrewsi</name>
    <dbReference type="NCBI Taxonomy" id="330153"/>
    <lineage>
        <taxon>Eukaryota</taxon>
        <taxon>Sar</taxon>
        <taxon>Alveolata</taxon>
        <taxon>Perkinsozoa</taxon>
        <taxon>Perkinsea</taxon>
        <taxon>Perkinsida</taxon>
        <taxon>Perkinsidae</taxon>
        <taxon>Perkinsus</taxon>
    </lineage>
</organism>
<sequence length="608" mass="66458">MQVAMEREIYGKLGSVGQKKVILTEGAKGEGSGPESPPPSPAESDESAWFTLPADGCSTTETQRKATMALPYSLRNTDRDCMLSSMASSSVPSFISVGTAQIGGTAYQRYVTSKIDHCVDELSSCTVGDRLHEDVESDVTRERSVLQWLHHTLERSALDAPSSLMTLIKLSVSTICVGSLKAVTNKAGRNDPRTHLSDNLSNVRARLNGATEGWRGRLGQQQREAHRLSESIDEKRGLHKARGYLCKYYNTQVNLLKQSLQGDEQECSADEGFDLPSFMNNLADSIATRRAKRYNQISKITIGLLNVEKDLRLLFKQRPVGHTSGSSAIISDRPLEVQWSMSGDATDAETQTADTSFVQCYELYREPNVLLPLAVGQLSVANSRTTGELLREVLTDVDQQPGASKYVVTVVHTSPPSHVVVTSVLSNEILIKVTTQDHRTAQLYSSLANLTSYLEEFNGAAVAEYLKNGDAGDATSLMPNITELLSLEELREGTTLQAAGRDLTDFVPENFAKKPERRASRSYLMNLGAAEVKQSQRSQEVILQCLPSPPHASPTEDSATSEGRDLRLDKSGGTACSYNVDIRIAPDGETRVDIHHGKSGQFFDDRAA</sequence>
<name>A0A7J6MXD2_PERCH</name>
<dbReference type="Proteomes" id="UP000591131">
    <property type="component" value="Unassembled WGS sequence"/>
</dbReference>
<keyword evidence="3" id="KW-1185">Reference proteome</keyword>
<dbReference type="EMBL" id="JAAPAO010000037">
    <property type="protein sequence ID" value="KAF4676203.1"/>
    <property type="molecule type" value="Genomic_DNA"/>
</dbReference>
<evidence type="ECO:0000313" key="3">
    <source>
        <dbReference type="Proteomes" id="UP000591131"/>
    </source>
</evidence>
<proteinExistence type="predicted"/>
<protein>
    <submittedName>
        <fullName evidence="2">Uncharacterized protein</fullName>
    </submittedName>
</protein>
<reference evidence="2 3" key="1">
    <citation type="submission" date="2020-04" db="EMBL/GenBank/DDBJ databases">
        <title>Perkinsus chesapeaki whole genome sequence.</title>
        <authorList>
            <person name="Bogema D.R."/>
        </authorList>
    </citation>
    <scope>NUCLEOTIDE SEQUENCE [LARGE SCALE GENOMIC DNA]</scope>
    <source>
        <strain evidence="2">ATCC PRA-425</strain>
    </source>
</reference>
<evidence type="ECO:0000313" key="2">
    <source>
        <dbReference type="EMBL" id="KAF4676203.1"/>
    </source>
</evidence>
<evidence type="ECO:0000256" key="1">
    <source>
        <dbReference type="SAM" id="MobiDB-lite"/>
    </source>
</evidence>
<dbReference type="AlphaFoldDB" id="A0A7J6MXD2"/>